<comment type="caution">
    <text evidence="1">The sequence shown here is derived from an EMBL/GenBank/DDBJ whole genome shotgun (WGS) entry which is preliminary data.</text>
</comment>
<keyword evidence="2" id="KW-1185">Reference proteome</keyword>
<dbReference type="OrthoDB" id="2004844at2"/>
<evidence type="ECO:0000313" key="2">
    <source>
        <dbReference type="Proteomes" id="UP000255036"/>
    </source>
</evidence>
<name>A0A371AQS5_9FIRM</name>
<evidence type="ECO:0008006" key="3">
    <source>
        <dbReference type="Google" id="ProtNLM"/>
    </source>
</evidence>
<dbReference type="Proteomes" id="UP000255036">
    <property type="component" value="Unassembled WGS sequence"/>
</dbReference>
<reference evidence="1 2" key="1">
    <citation type="submission" date="2018-07" db="EMBL/GenBank/DDBJ databases">
        <title>Anaerosacharophilus polymeroproducens gen. nov. sp. nov., an anaerobic bacterium isolated from salt field.</title>
        <authorList>
            <person name="Kim W."/>
            <person name="Yang S.-H."/>
            <person name="Oh J."/>
            <person name="Lee J.-H."/>
            <person name="Kwon K.K."/>
        </authorList>
    </citation>
    <scope>NUCLEOTIDE SEQUENCE [LARGE SCALE GENOMIC DNA]</scope>
    <source>
        <strain evidence="1 2">MCWD5</strain>
    </source>
</reference>
<organism evidence="1 2">
    <name type="scientific">Anaerosacchariphilus polymeriproducens</name>
    <dbReference type="NCBI Taxonomy" id="1812858"/>
    <lineage>
        <taxon>Bacteria</taxon>
        <taxon>Bacillati</taxon>
        <taxon>Bacillota</taxon>
        <taxon>Clostridia</taxon>
        <taxon>Lachnospirales</taxon>
        <taxon>Lachnospiraceae</taxon>
        <taxon>Anaerosacchariphilus</taxon>
    </lineage>
</organism>
<proteinExistence type="predicted"/>
<dbReference type="EMBL" id="QRCT01000051">
    <property type="protein sequence ID" value="RDU21884.1"/>
    <property type="molecule type" value="Genomic_DNA"/>
</dbReference>
<sequence length="154" mass="17716">MSNKLQVSLNKALKLTNVISKEFEEKDFENFDEEVVKMENYIVSKGVLPLGPLIQYTNGFINENGQFEAKVLLMRQVSDHIQSTEEPYTYESLISVKNCIYVRYVGDESNLKFAYDKLNLTAFEEEIPLKGNSYTVFVNKDEDTITADVFMEKA</sequence>
<dbReference type="RefSeq" id="WP_115483616.1">
    <property type="nucleotide sequence ID" value="NZ_QRCT01000051.1"/>
</dbReference>
<dbReference type="AlphaFoldDB" id="A0A371AQS5"/>
<gene>
    <name evidence="1" type="ORF">DWV06_18045</name>
</gene>
<accession>A0A371AQS5</accession>
<evidence type="ECO:0000313" key="1">
    <source>
        <dbReference type="EMBL" id="RDU21884.1"/>
    </source>
</evidence>
<protein>
    <recommendedName>
        <fullName evidence="3">AraC family transcriptional regulator</fullName>
    </recommendedName>
</protein>